<feature type="active site" description="Proton acceptor" evidence="2">
    <location>
        <position position="176"/>
    </location>
</feature>
<dbReference type="EMBL" id="LQOY01000216">
    <property type="protein sequence ID" value="ORV71829.1"/>
    <property type="molecule type" value="Genomic_DNA"/>
</dbReference>
<feature type="short sequence motif" description="GXGXXG" evidence="2">
    <location>
        <begin position="13"/>
        <end position="18"/>
    </location>
</feature>
<reference evidence="4 5" key="1">
    <citation type="submission" date="2016-01" db="EMBL/GenBank/DDBJ databases">
        <title>The new phylogeny of the genus Mycobacterium.</title>
        <authorList>
            <person name="Tarcisio F."/>
            <person name="Conor M."/>
            <person name="Antonella G."/>
            <person name="Elisabetta G."/>
            <person name="Giulia F.S."/>
            <person name="Sara T."/>
            <person name="Anna F."/>
            <person name="Clotilde B."/>
            <person name="Roberto B."/>
            <person name="Veronica D.S."/>
            <person name="Fabio R."/>
            <person name="Monica P."/>
            <person name="Olivier J."/>
            <person name="Enrico T."/>
            <person name="Nicola S."/>
        </authorList>
    </citation>
    <scope>NUCLEOTIDE SEQUENCE [LARGE SCALE GENOMIC DNA]</scope>
    <source>
        <strain evidence="4 5">DSM 44160</strain>
    </source>
</reference>
<keyword evidence="2" id="KW-0442">Lipid degradation</keyword>
<dbReference type="GO" id="GO:0016042">
    <property type="term" value="P:lipid catabolic process"/>
    <property type="evidence" value="ECO:0007669"/>
    <property type="project" value="UniProtKB-UniRule"/>
</dbReference>
<dbReference type="Proteomes" id="UP000193928">
    <property type="component" value="Unassembled WGS sequence"/>
</dbReference>
<dbReference type="InterPro" id="IPR016035">
    <property type="entry name" value="Acyl_Trfase/lysoPLipase"/>
</dbReference>
<dbReference type="PANTHER" id="PTHR24138:SF10">
    <property type="entry name" value="PHOSPHOLIPASE A2"/>
    <property type="match status" value="1"/>
</dbReference>
<dbReference type="Pfam" id="PF01734">
    <property type="entry name" value="Patatin"/>
    <property type="match status" value="1"/>
</dbReference>
<keyword evidence="5" id="KW-1185">Reference proteome</keyword>
<evidence type="ECO:0000256" key="2">
    <source>
        <dbReference type="PROSITE-ProRule" id="PRU01161"/>
    </source>
</evidence>
<dbReference type="PANTHER" id="PTHR24138">
    <property type="entry name" value="INTRACELLLAR PHOSPHOLIPASE A FAMILY"/>
    <property type="match status" value="1"/>
</dbReference>
<dbReference type="Gene3D" id="3.40.1090.10">
    <property type="entry name" value="Cytosolic phospholipase A2 catalytic domain"/>
    <property type="match status" value="1"/>
</dbReference>
<dbReference type="AlphaFoldDB" id="A0A1X1VS67"/>
<dbReference type="NCBIfam" id="NF041079">
    <property type="entry name" value="CBASS_lipase"/>
    <property type="match status" value="1"/>
</dbReference>
<proteinExistence type="predicted"/>
<evidence type="ECO:0000313" key="4">
    <source>
        <dbReference type="EMBL" id="ORV71829.1"/>
    </source>
</evidence>
<dbReference type="PROSITE" id="PS51635">
    <property type="entry name" value="PNPLA"/>
    <property type="match status" value="1"/>
</dbReference>
<organism evidence="4 5">
    <name type="scientific">Mycobacterium gordonae</name>
    <dbReference type="NCBI Taxonomy" id="1778"/>
    <lineage>
        <taxon>Bacteria</taxon>
        <taxon>Bacillati</taxon>
        <taxon>Actinomycetota</taxon>
        <taxon>Actinomycetes</taxon>
        <taxon>Mycobacteriales</taxon>
        <taxon>Mycobacteriaceae</taxon>
        <taxon>Mycobacterium</taxon>
    </lineage>
</organism>
<feature type="domain" description="PNPLA" evidence="3">
    <location>
        <begin position="9"/>
        <end position="189"/>
    </location>
</feature>
<accession>A0A1X1VS67</accession>
<gene>
    <name evidence="4" type="ORF">AWC08_04465</name>
</gene>
<evidence type="ECO:0000259" key="3">
    <source>
        <dbReference type="PROSITE" id="PS51635"/>
    </source>
</evidence>
<feature type="short sequence motif" description="DGA/G" evidence="2">
    <location>
        <begin position="176"/>
        <end position="178"/>
    </location>
</feature>
<comment type="caution">
    <text evidence="4">The sequence shown here is derived from an EMBL/GenBank/DDBJ whole genome shotgun (WGS) entry which is preliminary data.</text>
</comment>
<keyword evidence="1 2" id="KW-0443">Lipid metabolism</keyword>
<dbReference type="GO" id="GO:0016787">
    <property type="term" value="F:hydrolase activity"/>
    <property type="evidence" value="ECO:0007669"/>
    <property type="project" value="UniProtKB-UniRule"/>
</dbReference>
<dbReference type="CDD" id="cd07199">
    <property type="entry name" value="Pat17_PNPLA8_PNPLA9_like"/>
    <property type="match status" value="1"/>
</dbReference>
<protein>
    <submittedName>
        <fullName evidence="4">Patatin</fullName>
    </submittedName>
</protein>
<dbReference type="InterPro" id="IPR047156">
    <property type="entry name" value="Teg/CotR/CapV-like"/>
</dbReference>
<sequence length="316" mass="34516">MTPGRFQILSLDGGGLRGMYTAAVLARLEEDLGIRIVDHFDLIAGTSTGGIIALGLGLGMTPRDILEFYVAHGPRIFRDRTRLRSLRRISRTKYSAAPLRAALGEVLGDRLFGHSTKRLLITSYDIGVDDVHLFRTPHLTTLVRDWREKAVDVAMATTAAPTYFPGKALAGARLIDGGIWANNPSMVALTEAIGPLGLPLEAVRIFSVGTTTDLPHRSRRLDRGGLIPWALDAVDVLMRAQSDCATKQIRHFLGQDHVLRVNSTVPTGLVKLDSVDADGLIGRAGHESRLTSPEFTRTFADHAAPQYIPYHSPKEK</sequence>
<feature type="active site" description="Nucleophile" evidence="2">
    <location>
        <position position="47"/>
    </location>
</feature>
<evidence type="ECO:0000313" key="5">
    <source>
        <dbReference type="Proteomes" id="UP000193928"/>
    </source>
</evidence>
<name>A0A1X1VS67_MYCGO</name>
<feature type="short sequence motif" description="GXSXG" evidence="2">
    <location>
        <begin position="45"/>
        <end position="49"/>
    </location>
</feature>
<dbReference type="InterPro" id="IPR002641">
    <property type="entry name" value="PNPLA_dom"/>
</dbReference>
<keyword evidence="2" id="KW-0378">Hydrolase</keyword>
<dbReference type="SUPFAM" id="SSF52151">
    <property type="entry name" value="FabD/lysophospholipase-like"/>
    <property type="match status" value="1"/>
</dbReference>
<evidence type="ECO:0000256" key="1">
    <source>
        <dbReference type="ARBA" id="ARBA00023098"/>
    </source>
</evidence>